<sequence length="285" mass="31213">MPMHPPAPEDRAGLLDAFERTLQSVVDLGASCRDDQFDWQTECPGWTVKDQLSHVVGTEKAFAGISREPVTVPAYDHVSSQLAWVIEQDVETRRSRPGSEVARELAEFAPMRVAQVRAFDADLDTLVDGPLGEMTFGELLRIRIIDLWCHQQDLRVALDRPGDLDSAGAAIFTEAILRALPRVVAREAHVEVGHAVALDVSGPVVAREGVRVVPGADGRPFSEPLYSGHDRPAGEEQIDVTTIHLSTDALTRRAAGRRAVDEIHFTVTGSDEIARRVLEALVITH</sequence>
<protein>
    <recommendedName>
        <fullName evidence="1">Mycothiol-dependent maleylpyruvate isomerase metal-binding domain-containing protein</fullName>
    </recommendedName>
</protein>
<dbReference type="PATRIC" id="fig|1386089.3.peg.2290"/>
<reference evidence="2 3" key="1">
    <citation type="submission" date="2013-08" db="EMBL/GenBank/DDBJ databases">
        <title>Intrasporangium oryzae NRRL B-24470.</title>
        <authorList>
            <person name="Liu H."/>
            <person name="Wang G."/>
        </authorList>
    </citation>
    <scope>NUCLEOTIDE SEQUENCE [LARGE SCALE GENOMIC DNA]</scope>
    <source>
        <strain evidence="2 3">NRRL B-24470</strain>
    </source>
</reference>
<dbReference type="EMBL" id="AWSA01000022">
    <property type="protein sequence ID" value="EWT01406.1"/>
    <property type="molecule type" value="Genomic_DNA"/>
</dbReference>
<gene>
    <name evidence="2" type="ORF">N865_10365</name>
</gene>
<dbReference type="Gene3D" id="1.20.120.450">
    <property type="entry name" value="dinb family like domain"/>
    <property type="match status" value="1"/>
</dbReference>
<proteinExistence type="predicted"/>
<name>W9G5G1_9MICO</name>
<dbReference type="STRING" id="1386089.N865_10365"/>
<dbReference type="Proteomes" id="UP000019489">
    <property type="component" value="Unassembled WGS sequence"/>
</dbReference>
<dbReference type="SUPFAM" id="SSF109854">
    <property type="entry name" value="DinB/YfiT-like putative metalloenzymes"/>
    <property type="match status" value="1"/>
</dbReference>
<dbReference type="NCBIfam" id="TIGR03083">
    <property type="entry name" value="maleylpyruvate isomerase family mycothiol-dependent enzyme"/>
    <property type="match status" value="1"/>
</dbReference>
<keyword evidence="3" id="KW-1185">Reference proteome</keyword>
<dbReference type="GO" id="GO:0046872">
    <property type="term" value="F:metal ion binding"/>
    <property type="evidence" value="ECO:0007669"/>
    <property type="project" value="InterPro"/>
</dbReference>
<organism evidence="2 3">
    <name type="scientific">Intrasporangium oryzae NRRL B-24470</name>
    <dbReference type="NCBI Taxonomy" id="1386089"/>
    <lineage>
        <taxon>Bacteria</taxon>
        <taxon>Bacillati</taxon>
        <taxon>Actinomycetota</taxon>
        <taxon>Actinomycetes</taxon>
        <taxon>Micrococcales</taxon>
        <taxon>Intrasporangiaceae</taxon>
        <taxon>Intrasporangium</taxon>
    </lineage>
</organism>
<accession>W9G5G1</accession>
<evidence type="ECO:0000259" key="1">
    <source>
        <dbReference type="Pfam" id="PF11716"/>
    </source>
</evidence>
<feature type="domain" description="Mycothiol-dependent maleylpyruvate isomerase metal-binding" evidence="1">
    <location>
        <begin position="23"/>
        <end position="155"/>
    </location>
</feature>
<dbReference type="InterPro" id="IPR017517">
    <property type="entry name" value="Maleyloyr_isom"/>
</dbReference>
<dbReference type="AlphaFoldDB" id="W9G5G1"/>
<dbReference type="RefSeq" id="WP_034805789.1">
    <property type="nucleotide sequence ID" value="NZ_AWSA01000022.1"/>
</dbReference>
<dbReference type="InterPro" id="IPR034660">
    <property type="entry name" value="DinB/YfiT-like"/>
</dbReference>
<dbReference type="InterPro" id="IPR024344">
    <property type="entry name" value="MDMPI_metal-binding"/>
</dbReference>
<dbReference type="eggNOG" id="ENOG5032RB5">
    <property type="taxonomic scope" value="Bacteria"/>
</dbReference>
<dbReference type="Pfam" id="PF11716">
    <property type="entry name" value="MDMPI_N"/>
    <property type="match status" value="1"/>
</dbReference>
<comment type="caution">
    <text evidence="2">The sequence shown here is derived from an EMBL/GenBank/DDBJ whole genome shotgun (WGS) entry which is preliminary data.</text>
</comment>
<evidence type="ECO:0000313" key="2">
    <source>
        <dbReference type="EMBL" id="EWT01406.1"/>
    </source>
</evidence>
<evidence type="ECO:0000313" key="3">
    <source>
        <dbReference type="Proteomes" id="UP000019489"/>
    </source>
</evidence>